<evidence type="ECO:0000313" key="3">
    <source>
        <dbReference type="Proteomes" id="UP001642409"/>
    </source>
</evidence>
<reference evidence="1" key="1">
    <citation type="submission" date="2023-06" db="EMBL/GenBank/DDBJ databases">
        <authorList>
            <person name="Kurt Z."/>
        </authorList>
    </citation>
    <scope>NUCLEOTIDE SEQUENCE</scope>
</reference>
<evidence type="ECO:0000313" key="2">
    <source>
        <dbReference type="EMBL" id="CAL6024250.1"/>
    </source>
</evidence>
<comment type="caution">
    <text evidence="1">The sequence shown here is derived from an EMBL/GenBank/DDBJ whole genome shotgun (WGS) entry which is preliminary data.</text>
</comment>
<reference evidence="2 3" key="2">
    <citation type="submission" date="2024-07" db="EMBL/GenBank/DDBJ databases">
        <authorList>
            <person name="Akdeniz Z."/>
        </authorList>
    </citation>
    <scope>NUCLEOTIDE SEQUENCE [LARGE SCALE GENOMIC DNA]</scope>
</reference>
<protein>
    <submittedName>
        <fullName evidence="2">Hypothetical_protein</fullName>
    </submittedName>
</protein>
<evidence type="ECO:0000313" key="1">
    <source>
        <dbReference type="EMBL" id="CAI9964894.1"/>
    </source>
</evidence>
<gene>
    <name evidence="2" type="ORF">HINF_LOCUS29525</name>
    <name evidence="1" type="ORF">HINF_LOCUS52539</name>
</gene>
<organism evidence="1">
    <name type="scientific">Hexamita inflata</name>
    <dbReference type="NCBI Taxonomy" id="28002"/>
    <lineage>
        <taxon>Eukaryota</taxon>
        <taxon>Metamonada</taxon>
        <taxon>Diplomonadida</taxon>
        <taxon>Hexamitidae</taxon>
        <taxon>Hexamitinae</taxon>
        <taxon>Hexamita</taxon>
    </lineage>
</organism>
<accession>A0AA86R342</accession>
<name>A0AA86R342_9EUKA</name>
<dbReference type="EMBL" id="CAXDID020000095">
    <property type="protein sequence ID" value="CAL6024250.1"/>
    <property type="molecule type" value="Genomic_DNA"/>
</dbReference>
<proteinExistence type="predicted"/>
<dbReference type="AlphaFoldDB" id="A0AA86R342"/>
<sequence>MKTCNELNNQQRTNVSKFDLATLLTALELEANKNSGNKDLIIKICDALKNIHAKEVIEYLNSKYNAIQSPEACIDMKSFLVQLKQNVHTKHHNNISKLLSNNLKFMQCTDFKTICQYSIEELIIKFDFNFIDGFFNNFLTITVQLIKNSSYRYFLIMKTFQNSPHRNQYINQEQIFFLILVMKQQNSFKVCKLIYQLITQNLRNIEYHLKDQIKGSRCKILLLLNTYQMC</sequence>
<keyword evidence="3" id="KW-1185">Reference proteome</keyword>
<dbReference type="Proteomes" id="UP001642409">
    <property type="component" value="Unassembled WGS sequence"/>
</dbReference>
<dbReference type="EMBL" id="CATOUU010000983">
    <property type="protein sequence ID" value="CAI9964894.1"/>
    <property type="molecule type" value="Genomic_DNA"/>
</dbReference>